<dbReference type="InterPro" id="IPR036166">
    <property type="entry name" value="YxeA-like_sf"/>
</dbReference>
<dbReference type="Pfam" id="PF06486">
    <property type="entry name" value="DUF1093"/>
    <property type="match status" value="1"/>
</dbReference>
<dbReference type="Proteomes" id="UP000191200">
    <property type="component" value="Chromosome"/>
</dbReference>
<dbReference type="SUPFAM" id="SSF159121">
    <property type="entry name" value="BC4932-like"/>
    <property type="match status" value="1"/>
</dbReference>
<dbReference type="STRING" id="519472.BHY08_00320"/>
<organism evidence="1 2">
    <name type="scientific">Vagococcus teuberi</name>
    <dbReference type="NCBI Taxonomy" id="519472"/>
    <lineage>
        <taxon>Bacteria</taxon>
        <taxon>Bacillati</taxon>
        <taxon>Bacillota</taxon>
        <taxon>Bacilli</taxon>
        <taxon>Lactobacillales</taxon>
        <taxon>Enterococcaceae</taxon>
        <taxon>Vagococcus</taxon>
    </lineage>
</organism>
<evidence type="ECO:0008006" key="3">
    <source>
        <dbReference type="Google" id="ProtNLM"/>
    </source>
</evidence>
<protein>
    <recommendedName>
        <fullName evidence="3">DUF1093 domain-containing protein</fullName>
    </recommendedName>
</protein>
<dbReference type="AlphaFoldDB" id="A0A1J0A3D3"/>
<dbReference type="OrthoDB" id="2146259at2"/>
<reference evidence="1 2" key="1">
    <citation type="submission" date="2016-09" db="EMBL/GenBank/DDBJ databases">
        <title>Vagococcus teuberi sp. nov., isolated from the Malian artisanal sour milk fene.</title>
        <authorList>
            <person name="Wullschleger S."/>
            <person name="Seifert C."/>
            <person name="Baumgartner S."/>
            <person name="Lacroix C."/>
            <person name="Bonfoh B."/>
            <person name="Stevens M.J."/>
            <person name="Meile L."/>
        </authorList>
    </citation>
    <scope>NUCLEOTIDE SEQUENCE [LARGE SCALE GENOMIC DNA]</scope>
    <source>
        <strain evidence="1 2">DSM 21459</strain>
    </source>
</reference>
<name>A0A1J0A3D3_9ENTE</name>
<accession>A0A1J0A3D3</accession>
<dbReference type="Gene3D" id="2.40.50.480">
    <property type="match status" value="1"/>
</dbReference>
<sequence>MTKKSILVVILVLIVISGYKGYEYYTTIYKGDVAYAKVPDGVPMVEDTGQVISGSKSYKYDFDFVKKDGTIQKMDYELSSKNVTPLQPGSYVKVFISQTRIISGPNDVSKSDIPKNILEKLDK</sequence>
<dbReference type="KEGG" id="vte:BHY08_00320"/>
<dbReference type="InterPro" id="IPR006542">
    <property type="entry name" value="DUF1093"/>
</dbReference>
<gene>
    <name evidence="1" type="ORF">BHY08_00320</name>
</gene>
<proteinExistence type="predicted"/>
<keyword evidence="2" id="KW-1185">Reference proteome</keyword>
<dbReference type="RefSeq" id="WP_071455989.1">
    <property type="nucleotide sequence ID" value="NZ_CP017267.1"/>
</dbReference>
<evidence type="ECO:0000313" key="1">
    <source>
        <dbReference type="EMBL" id="APB30426.1"/>
    </source>
</evidence>
<evidence type="ECO:0000313" key="2">
    <source>
        <dbReference type="Proteomes" id="UP000191200"/>
    </source>
</evidence>
<dbReference type="EMBL" id="CP017267">
    <property type="protein sequence ID" value="APB30426.1"/>
    <property type="molecule type" value="Genomic_DNA"/>
</dbReference>